<accession>A0A9D1GR64</accession>
<evidence type="ECO:0000313" key="1">
    <source>
        <dbReference type="EMBL" id="HIT49461.1"/>
    </source>
</evidence>
<dbReference type="InterPro" id="IPR029058">
    <property type="entry name" value="AB_hydrolase_fold"/>
</dbReference>
<dbReference type="Proteomes" id="UP000886758">
    <property type="component" value="Unassembled WGS sequence"/>
</dbReference>
<comment type="caution">
    <text evidence="1">The sequence shown here is derived from an EMBL/GenBank/DDBJ whole genome shotgun (WGS) entry which is preliminary data.</text>
</comment>
<dbReference type="Gene3D" id="3.40.50.1820">
    <property type="entry name" value="alpha/beta hydrolase"/>
    <property type="match status" value="1"/>
</dbReference>
<dbReference type="PANTHER" id="PTHR48098:SF3">
    <property type="entry name" value="IRON(III) ENTEROBACTIN ESTERASE"/>
    <property type="match status" value="1"/>
</dbReference>
<dbReference type="Pfam" id="PF00756">
    <property type="entry name" value="Esterase"/>
    <property type="match status" value="1"/>
</dbReference>
<sequence length="253" mass="29839">MKIEYVRSYSTYLKREMEYKVYGHDGFSILSFPTQNGRFYDYEDRGLIAMFSDWIEQGRLRFICVDSLDLESWSATGDPKSRLMVQENYFHYIVDELIPHFKTTMPQSFLYAFGCSMGAYHAMTVFARRPDLLDGVFCLSGIYHSGFFIKDYADDLSFLNSPLDSFCHLRCDHPYLALYRTKRILVCVGTGAYEGECLWDTQRLEEAFLKLGIQASVYYWSEGYSHDWPAWFEQIFYYLPHLLEEVEKGLRRT</sequence>
<dbReference type="AlphaFoldDB" id="A0A9D1GR64"/>
<dbReference type="InterPro" id="IPR000801">
    <property type="entry name" value="Esterase-like"/>
</dbReference>
<reference evidence="1" key="2">
    <citation type="journal article" date="2021" name="PeerJ">
        <title>Extensive microbial diversity within the chicken gut microbiome revealed by metagenomics and culture.</title>
        <authorList>
            <person name="Gilroy R."/>
            <person name="Ravi A."/>
            <person name="Getino M."/>
            <person name="Pursley I."/>
            <person name="Horton D.L."/>
            <person name="Alikhan N.F."/>
            <person name="Baker D."/>
            <person name="Gharbi K."/>
            <person name="Hall N."/>
            <person name="Watson M."/>
            <person name="Adriaenssens E.M."/>
            <person name="Foster-Nyarko E."/>
            <person name="Jarju S."/>
            <person name="Secka A."/>
            <person name="Antonio M."/>
            <person name="Oren A."/>
            <person name="Chaudhuri R.R."/>
            <person name="La Ragione R."/>
            <person name="Hildebrand F."/>
            <person name="Pallen M.J."/>
        </authorList>
    </citation>
    <scope>NUCLEOTIDE SEQUENCE</scope>
    <source>
        <strain evidence="1">ChiW17-6978</strain>
    </source>
</reference>
<organism evidence="1 2">
    <name type="scientific">Candidatus Pelethenecus faecipullorum</name>
    <dbReference type="NCBI Taxonomy" id="2840900"/>
    <lineage>
        <taxon>Bacteria</taxon>
        <taxon>Bacillati</taxon>
        <taxon>Mycoplasmatota</taxon>
        <taxon>Mollicutes</taxon>
        <taxon>Candidatus Pelethenecus</taxon>
    </lineage>
</organism>
<protein>
    <submittedName>
        <fullName evidence="1">Esterase family protein</fullName>
    </submittedName>
</protein>
<evidence type="ECO:0000313" key="2">
    <source>
        <dbReference type="Proteomes" id="UP000886758"/>
    </source>
</evidence>
<proteinExistence type="predicted"/>
<name>A0A9D1GR64_9MOLU</name>
<dbReference type="PANTHER" id="PTHR48098">
    <property type="entry name" value="ENTEROCHELIN ESTERASE-RELATED"/>
    <property type="match status" value="1"/>
</dbReference>
<gene>
    <name evidence="1" type="ORF">IAD46_00380</name>
</gene>
<dbReference type="EMBL" id="DVLF01000013">
    <property type="protein sequence ID" value="HIT49461.1"/>
    <property type="molecule type" value="Genomic_DNA"/>
</dbReference>
<reference evidence="1" key="1">
    <citation type="submission" date="2020-10" db="EMBL/GenBank/DDBJ databases">
        <authorList>
            <person name="Gilroy R."/>
        </authorList>
    </citation>
    <scope>NUCLEOTIDE SEQUENCE</scope>
    <source>
        <strain evidence="1">ChiW17-6978</strain>
    </source>
</reference>
<dbReference type="SUPFAM" id="SSF53474">
    <property type="entry name" value="alpha/beta-Hydrolases"/>
    <property type="match status" value="1"/>
</dbReference>
<dbReference type="InterPro" id="IPR050583">
    <property type="entry name" value="Mycobacterial_A85_antigen"/>
</dbReference>